<name>A0A382E3Z2_9ZZZZ</name>
<gene>
    <name evidence="1" type="ORF">METZ01_LOCUS197983</name>
</gene>
<feature type="non-terminal residue" evidence="1">
    <location>
        <position position="38"/>
    </location>
</feature>
<accession>A0A382E3Z2</accession>
<sequence>MLFIYLSFPFFAFTMVGRVGLEPTANGLKGRCSTIELP</sequence>
<reference evidence="1" key="1">
    <citation type="submission" date="2018-05" db="EMBL/GenBank/DDBJ databases">
        <authorList>
            <person name="Lanie J.A."/>
            <person name="Ng W.-L."/>
            <person name="Kazmierczak K.M."/>
            <person name="Andrzejewski T.M."/>
            <person name="Davidsen T.M."/>
            <person name="Wayne K.J."/>
            <person name="Tettelin H."/>
            <person name="Glass J.I."/>
            <person name="Rusch D."/>
            <person name="Podicherti R."/>
            <person name="Tsui H.-C.T."/>
            <person name="Winkler M.E."/>
        </authorList>
    </citation>
    <scope>NUCLEOTIDE SEQUENCE</scope>
</reference>
<organism evidence="1">
    <name type="scientific">marine metagenome</name>
    <dbReference type="NCBI Taxonomy" id="408172"/>
    <lineage>
        <taxon>unclassified sequences</taxon>
        <taxon>metagenomes</taxon>
        <taxon>ecological metagenomes</taxon>
    </lineage>
</organism>
<dbReference type="AlphaFoldDB" id="A0A382E3Z2"/>
<protein>
    <submittedName>
        <fullName evidence="1">Uncharacterized protein</fullName>
    </submittedName>
</protein>
<proteinExistence type="predicted"/>
<dbReference type="EMBL" id="UINC01042459">
    <property type="protein sequence ID" value="SVB45129.1"/>
    <property type="molecule type" value="Genomic_DNA"/>
</dbReference>
<evidence type="ECO:0000313" key="1">
    <source>
        <dbReference type="EMBL" id="SVB45129.1"/>
    </source>
</evidence>